<evidence type="ECO:0000256" key="2">
    <source>
        <dbReference type="ARBA" id="ARBA00022676"/>
    </source>
</evidence>
<name>A0AAQ3W863_9ENTE</name>
<dbReference type="EMBL" id="CP147244">
    <property type="protein sequence ID" value="WYK00392.1"/>
    <property type="molecule type" value="Genomic_DNA"/>
</dbReference>
<dbReference type="AlphaFoldDB" id="A0AAQ3W863"/>
<feature type="domain" description="Glycosyltransferase 2-like" evidence="4">
    <location>
        <begin position="13"/>
        <end position="171"/>
    </location>
</feature>
<dbReference type="SUPFAM" id="SSF53448">
    <property type="entry name" value="Nucleotide-diphospho-sugar transferases"/>
    <property type="match status" value="1"/>
</dbReference>
<reference evidence="5 6" key="2">
    <citation type="submission" date="2024-03" db="EMBL/GenBank/DDBJ databases">
        <title>The Genome Sequence of Enterococcus sp. DIV0205d.</title>
        <authorList>
            <consortium name="The Broad Institute Genomics Platform"/>
            <consortium name="The Broad Institute Microbial Omics Core"/>
            <consortium name="The Broad Institute Genomic Center for Infectious Diseases"/>
            <person name="Earl A."/>
            <person name="Manson A."/>
            <person name="Gilmore M."/>
            <person name="Schwartman J."/>
            <person name="Shea T."/>
            <person name="Abouelleil A."/>
            <person name="Cao P."/>
            <person name="Chapman S."/>
            <person name="Cusick C."/>
            <person name="Young S."/>
            <person name="Neafsey D."/>
            <person name="Nusbaum C."/>
            <person name="Birren B."/>
        </authorList>
    </citation>
    <scope>NUCLEOTIDE SEQUENCE [LARGE SCALE GENOMIC DNA]</scope>
    <source>
        <strain evidence="5 6">7F3_DIV0205</strain>
    </source>
</reference>
<dbReference type="PANTHER" id="PTHR43685">
    <property type="entry name" value="GLYCOSYLTRANSFERASE"/>
    <property type="match status" value="1"/>
</dbReference>
<sequence>MKRVKTMQKLAVSVLMSIYVKEKPEYFIQAMESTINQTAQPEEILLVKDGPLTEELDEIIRQYQEKLGEQLTVISLDENQGLGTALAIGVEKCRNSLIARMDTDDIMAENRLEVQYQEFLKNKDLTILGSNIIEFEGTPDNVLARKQMPESNEAIRAYSKRRNPFNHMTVMFKKSAVIQVGNYQPLPGFEDYYLWVRLLKKNFVSFNLQQMLVYARTGAEMYSRRGGVSYLVPGLKARQIIYKNGLGKINDLVFVSLVHIVISLMPNKLRGSFYQKQLRN</sequence>
<keyword evidence="3" id="KW-0808">Transferase</keyword>
<comment type="similarity">
    <text evidence="1">Belongs to the glycosyltransferase 2 family.</text>
</comment>
<dbReference type="InterPro" id="IPR050834">
    <property type="entry name" value="Glycosyltransf_2"/>
</dbReference>
<dbReference type="GO" id="GO:0016757">
    <property type="term" value="F:glycosyltransferase activity"/>
    <property type="evidence" value="ECO:0007669"/>
    <property type="project" value="UniProtKB-KW"/>
</dbReference>
<evidence type="ECO:0000259" key="4">
    <source>
        <dbReference type="Pfam" id="PF00535"/>
    </source>
</evidence>
<gene>
    <name evidence="5" type="ORF">A5821_001488</name>
</gene>
<dbReference type="Pfam" id="PF00535">
    <property type="entry name" value="Glycos_transf_2"/>
    <property type="match status" value="1"/>
</dbReference>
<accession>A0AAQ3W863</accession>
<dbReference type="InterPro" id="IPR029044">
    <property type="entry name" value="Nucleotide-diphossugar_trans"/>
</dbReference>
<keyword evidence="2" id="KW-0328">Glycosyltransferase</keyword>
<keyword evidence="6" id="KW-1185">Reference proteome</keyword>
<dbReference type="PANTHER" id="PTHR43685:SF5">
    <property type="entry name" value="GLYCOSYLTRANSFERASE EPSE-RELATED"/>
    <property type="match status" value="1"/>
</dbReference>
<dbReference type="Proteomes" id="UP000194948">
    <property type="component" value="Chromosome"/>
</dbReference>
<dbReference type="InterPro" id="IPR001173">
    <property type="entry name" value="Glyco_trans_2-like"/>
</dbReference>
<evidence type="ECO:0000256" key="3">
    <source>
        <dbReference type="ARBA" id="ARBA00022679"/>
    </source>
</evidence>
<proteinExistence type="inferred from homology"/>
<reference evidence="6" key="1">
    <citation type="submission" date="2017-05" db="EMBL/GenBank/DDBJ databases">
        <title>The Genome Sequence of EEnterococcus faecalis 9F2_4866.</title>
        <authorList>
            <consortium name="The Broad Institute Genomics Platform"/>
            <consortium name="The Broad Institute Genomic Center for Infectious Diseases"/>
            <person name="Earl A."/>
            <person name="Manson A."/>
            <person name="Schwartman J."/>
            <person name="Gilmore M."/>
            <person name="Abouelleil A."/>
            <person name="Cao P."/>
            <person name="Chapman S."/>
            <person name="Cusick C."/>
            <person name="Shea T."/>
            <person name="Young S."/>
            <person name="Neafsey D."/>
            <person name="Nusbaum C."/>
            <person name="Birren B."/>
        </authorList>
    </citation>
    <scope>NUCLEOTIDE SEQUENCE [LARGE SCALE GENOMIC DNA]</scope>
    <source>
        <strain evidence="6">7F3_DIV0205</strain>
    </source>
</reference>
<evidence type="ECO:0000313" key="5">
    <source>
        <dbReference type="EMBL" id="WYK00392.1"/>
    </source>
</evidence>
<evidence type="ECO:0000313" key="6">
    <source>
        <dbReference type="Proteomes" id="UP000194948"/>
    </source>
</evidence>
<organism evidence="5 6">
    <name type="scientific">Candidatus Enterococcus palustris</name>
    <dbReference type="NCBI Taxonomy" id="1834189"/>
    <lineage>
        <taxon>Bacteria</taxon>
        <taxon>Bacillati</taxon>
        <taxon>Bacillota</taxon>
        <taxon>Bacilli</taxon>
        <taxon>Lactobacillales</taxon>
        <taxon>Enterococcaceae</taxon>
        <taxon>Enterococcus</taxon>
    </lineage>
</organism>
<evidence type="ECO:0000256" key="1">
    <source>
        <dbReference type="ARBA" id="ARBA00006739"/>
    </source>
</evidence>
<protein>
    <recommendedName>
        <fullName evidence="4">Glycosyltransferase 2-like domain-containing protein</fullName>
    </recommendedName>
</protein>
<dbReference type="Gene3D" id="3.90.550.10">
    <property type="entry name" value="Spore Coat Polysaccharide Biosynthesis Protein SpsA, Chain A"/>
    <property type="match status" value="1"/>
</dbReference>